<organism evidence="10 11">
    <name type="scientific">Anaerovibrio lipolyticus</name>
    <dbReference type="NCBI Taxonomy" id="82374"/>
    <lineage>
        <taxon>Bacteria</taxon>
        <taxon>Bacillati</taxon>
        <taxon>Bacillota</taxon>
        <taxon>Negativicutes</taxon>
        <taxon>Selenomonadales</taxon>
        <taxon>Selenomonadaceae</taxon>
        <taxon>Anaerovibrio</taxon>
    </lineage>
</organism>
<dbReference type="GO" id="GO:0005524">
    <property type="term" value="F:ATP binding"/>
    <property type="evidence" value="ECO:0007669"/>
    <property type="project" value="UniProtKB-KW"/>
</dbReference>
<sequence>MKHHENDTAIYREHTALTAVQIELIRRMSGCFGFIADFAHAHLLLYVKTRNPDVYMIMRHHKPHTFYSQVELPKVGSTVQAQMEPLVAYVFEKEKSIHGRREWRLGMTLDMYAYPIKEDNDVIGVITLETSKEYASGSNYYQTLDTVELLMQYSKRNIDMERFSPIFAGTGVVIADNKNRITYVNLSAKRIYRALGINHLLGARLPDREISAMLHRETFDSSRPFEKEIQIGDMILLQRDIKLEEAGILQRRILLLSDVTEVRKKEREIKIKTAVIQEIHHRVKNNLQTIASLLRLQGRRSKSPEVKAALQESTNRILSMAVAHEFLSQHDREEINVNEVTKGIIERVAPNMVDKDFVLTSKIEGPEVVLPSQNASNLAVIINELILNSIEHGFEGRSHGLIGLRTAIEEKGYLIELYDDGIGFPENFDIDKAKSLGLQIIKTLVQDDIGGSFEMKNAQGAHCILHIPVKNVGGE</sequence>
<dbReference type="GO" id="GO:0000160">
    <property type="term" value="P:phosphorelay signal transduction system"/>
    <property type="evidence" value="ECO:0007669"/>
    <property type="project" value="UniProtKB-KW"/>
</dbReference>
<keyword evidence="11" id="KW-1185">Reference proteome</keyword>
<protein>
    <recommendedName>
        <fullName evidence="2">histidine kinase</fullName>
        <ecNumber evidence="2">2.7.13.3</ecNumber>
    </recommendedName>
</protein>
<dbReference type="Gene3D" id="3.30.450.20">
    <property type="entry name" value="PAS domain"/>
    <property type="match status" value="1"/>
</dbReference>
<evidence type="ECO:0000256" key="4">
    <source>
        <dbReference type="ARBA" id="ARBA00022679"/>
    </source>
</evidence>
<dbReference type="InterPro" id="IPR036890">
    <property type="entry name" value="HATPase_C_sf"/>
</dbReference>
<evidence type="ECO:0000256" key="8">
    <source>
        <dbReference type="ARBA" id="ARBA00023012"/>
    </source>
</evidence>
<keyword evidence="8" id="KW-0902">Two-component regulatory system</keyword>
<evidence type="ECO:0000256" key="6">
    <source>
        <dbReference type="ARBA" id="ARBA00022777"/>
    </source>
</evidence>
<keyword evidence="7" id="KW-0067">ATP-binding</keyword>
<reference evidence="10 11" key="1">
    <citation type="journal article" date="2013" name="PLoS ONE">
        <title>Identification and characterization of three novel lipases belonging to families II and V from Anaerovibrio lipolyticus 5ST.</title>
        <authorList>
            <person name="Prive F."/>
            <person name="Kaderbhai N.N."/>
            <person name="Girdwood S."/>
            <person name="Worgan H.J."/>
            <person name="Pinloche E."/>
            <person name="Scollan N.D."/>
            <person name="Huws S.A."/>
            <person name="Newbold C.J."/>
        </authorList>
    </citation>
    <scope>NUCLEOTIDE SEQUENCE [LARGE SCALE GENOMIC DNA]</scope>
    <source>
        <strain evidence="10 11">5S</strain>
    </source>
</reference>
<evidence type="ECO:0000259" key="9">
    <source>
        <dbReference type="PROSITE" id="PS50109"/>
    </source>
</evidence>
<dbReference type="Pfam" id="PF02518">
    <property type="entry name" value="HATPase_c"/>
    <property type="match status" value="1"/>
</dbReference>
<dbReference type="InterPro" id="IPR005467">
    <property type="entry name" value="His_kinase_dom"/>
</dbReference>
<keyword evidence="6" id="KW-0418">Kinase</keyword>
<evidence type="ECO:0000256" key="2">
    <source>
        <dbReference type="ARBA" id="ARBA00012438"/>
    </source>
</evidence>
<evidence type="ECO:0000256" key="7">
    <source>
        <dbReference type="ARBA" id="ARBA00022840"/>
    </source>
</evidence>
<dbReference type="PANTHER" id="PTHR41523:SF8">
    <property type="entry name" value="ETHYLENE RESPONSE SENSOR PROTEIN"/>
    <property type="match status" value="1"/>
</dbReference>
<gene>
    <name evidence="10" type="ORF">NZ47_10865</name>
</gene>
<feature type="domain" description="Histidine kinase" evidence="9">
    <location>
        <begin position="278"/>
        <end position="471"/>
    </location>
</feature>
<dbReference type="InterPro" id="IPR038424">
    <property type="entry name" value="H_kinase_PdtaS_GAF_sf"/>
</dbReference>
<comment type="catalytic activity">
    <reaction evidence="1">
        <text>ATP + protein L-histidine = ADP + protein N-phospho-L-histidine.</text>
        <dbReference type="EC" id="2.7.13.3"/>
    </reaction>
</comment>
<keyword evidence="3" id="KW-0597">Phosphoprotein</keyword>
<accession>A0A0B2JSR0</accession>
<dbReference type="Proteomes" id="UP000030993">
    <property type="component" value="Unassembled WGS sequence"/>
</dbReference>
<evidence type="ECO:0000313" key="11">
    <source>
        <dbReference type="Proteomes" id="UP000030993"/>
    </source>
</evidence>
<dbReference type="STRING" id="82374.NZ47_10865"/>
<dbReference type="InterPro" id="IPR022066">
    <property type="entry name" value="PdtaS_GAF"/>
</dbReference>
<keyword evidence="4" id="KW-0808">Transferase</keyword>
<evidence type="ECO:0000256" key="3">
    <source>
        <dbReference type="ARBA" id="ARBA00022553"/>
    </source>
</evidence>
<dbReference type="EMBL" id="JSCE01000205">
    <property type="protein sequence ID" value="KHM51375.1"/>
    <property type="molecule type" value="Genomic_DNA"/>
</dbReference>
<dbReference type="SUPFAM" id="SSF55874">
    <property type="entry name" value="ATPase domain of HSP90 chaperone/DNA topoisomerase II/histidine kinase"/>
    <property type="match status" value="1"/>
</dbReference>
<dbReference type="Gene3D" id="3.30.565.10">
    <property type="entry name" value="Histidine kinase-like ATPase, C-terminal domain"/>
    <property type="match status" value="1"/>
</dbReference>
<dbReference type="GO" id="GO:0004673">
    <property type="term" value="F:protein histidine kinase activity"/>
    <property type="evidence" value="ECO:0007669"/>
    <property type="project" value="UniProtKB-EC"/>
</dbReference>
<dbReference type="PANTHER" id="PTHR41523">
    <property type="entry name" value="TWO-COMPONENT SYSTEM SENSOR PROTEIN"/>
    <property type="match status" value="1"/>
</dbReference>
<dbReference type="Pfam" id="PF07568">
    <property type="entry name" value="HisKA_2"/>
    <property type="match status" value="1"/>
</dbReference>
<dbReference type="EC" id="2.7.13.3" evidence="2"/>
<dbReference type="Pfam" id="PF12282">
    <property type="entry name" value="GAF_PdtaS"/>
    <property type="match status" value="1"/>
</dbReference>
<evidence type="ECO:0000256" key="1">
    <source>
        <dbReference type="ARBA" id="ARBA00000085"/>
    </source>
</evidence>
<dbReference type="InterPro" id="IPR003594">
    <property type="entry name" value="HATPase_dom"/>
</dbReference>
<dbReference type="SMART" id="SM00911">
    <property type="entry name" value="HWE_HK"/>
    <property type="match status" value="1"/>
</dbReference>
<evidence type="ECO:0000256" key="5">
    <source>
        <dbReference type="ARBA" id="ARBA00022741"/>
    </source>
</evidence>
<dbReference type="AlphaFoldDB" id="A0A0B2JSR0"/>
<keyword evidence="5" id="KW-0547">Nucleotide-binding</keyword>
<dbReference type="InterPro" id="IPR011102">
    <property type="entry name" value="Sig_transdc_His_kinase_HWE"/>
</dbReference>
<dbReference type="InterPro" id="IPR011495">
    <property type="entry name" value="Sig_transdc_His_kin_sub2_dim/P"/>
</dbReference>
<name>A0A0B2JSR0_9FIRM</name>
<dbReference type="Gene3D" id="3.30.450.280">
    <property type="entry name" value="GAF domain"/>
    <property type="match status" value="1"/>
</dbReference>
<evidence type="ECO:0000313" key="10">
    <source>
        <dbReference type="EMBL" id="KHM51375.1"/>
    </source>
</evidence>
<dbReference type="eggNOG" id="COG3920">
    <property type="taxonomic scope" value="Bacteria"/>
</dbReference>
<dbReference type="PROSITE" id="PS50109">
    <property type="entry name" value="HIS_KIN"/>
    <property type="match status" value="1"/>
</dbReference>
<comment type="caution">
    <text evidence="10">The sequence shown here is derived from an EMBL/GenBank/DDBJ whole genome shotgun (WGS) entry which is preliminary data.</text>
</comment>
<proteinExistence type="predicted"/>